<proteinExistence type="predicted"/>
<accession>A0AAV2F4J0</accession>
<keyword evidence="2" id="KW-1185">Reference proteome</keyword>
<name>A0AAV2F4J0_9ROSI</name>
<evidence type="ECO:0000313" key="1">
    <source>
        <dbReference type="EMBL" id="CAL1393104.1"/>
    </source>
</evidence>
<evidence type="ECO:0000313" key="2">
    <source>
        <dbReference type="Proteomes" id="UP001497516"/>
    </source>
</evidence>
<dbReference type="AlphaFoldDB" id="A0AAV2F4J0"/>
<dbReference type="EMBL" id="OZ034819">
    <property type="protein sequence ID" value="CAL1393104.1"/>
    <property type="molecule type" value="Genomic_DNA"/>
</dbReference>
<gene>
    <name evidence="1" type="ORF">LTRI10_LOCUS33701</name>
</gene>
<dbReference type="PANTHER" id="PTHR47165">
    <property type="entry name" value="OS03G0429900 PROTEIN"/>
    <property type="match status" value="1"/>
</dbReference>
<dbReference type="SUPFAM" id="SSF50249">
    <property type="entry name" value="Nucleic acid-binding proteins"/>
    <property type="match status" value="1"/>
</dbReference>
<dbReference type="InterPro" id="IPR012340">
    <property type="entry name" value="NA-bd_OB-fold"/>
</dbReference>
<dbReference type="Gene3D" id="2.40.50.140">
    <property type="entry name" value="Nucleic acid-binding proteins"/>
    <property type="match status" value="1"/>
</dbReference>
<dbReference type="Proteomes" id="UP001497516">
    <property type="component" value="Chromosome 6"/>
</dbReference>
<protein>
    <submittedName>
        <fullName evidence="1">Uncharacterized protein</fullName>
    </submittedName>
</protein>
<organism evidence="1 2">
    <name type="scientific">Linum trigynum</name>
    <dbReference type="NCBI Taxonomy" id="586398"/>
    <lineage>
        <taxon>Eukaryota</taxon>
        <taxon>Viridiplantae</taxon>
        <taxon>Streptophyta</taxon>
        <taxon>Embryophyta</taxon>
        <taxon>Tracheophyta</taxon>
        <taxon>Spermatophyta</taxon>
        <taxon>Magnoliopsida</taxon>
        <taxon>eudicotyledons</taxon>
        <taxon>Gunneridae</taxon>
        <taxon>Pentapetalae</taxon>
        <taxon>rosids</taxon>
        <taxon>fabids</taxon>
        <taxon>Malpighiales</taxon>
        <taxon>Linaceae</taxon>
        <taxon>Linum</taxon>
    </lineage>
</organism>
<sequence length="412" mass="47381">MSQATEIRCLQLGYTKNPIEVWHLHTWQELFTGNHEVHHLLLDKKGTLVVAQADPTTPQSELPVLQDGQIYRIASFYVGPARTINRCCSNNVELGFTRNTTLQALPEPPPDEYHPTNMSEAVPFGELWARCFDNRQKSDMLGRIVSVSKPYAKGSTEMVPTRQLVILEDGWYMVNKPKGPVIATFTSMIGKWSKGKPLYKSTCSTRLIVDQKLRMHRPMFFRHSNSNMPIFYIDSKRTVEPLRPIQSHSRCDSIAELLFQLATEWDLSLEPSPTATSRCFATIQAINHGFGYFRWLCPECLPQQEELLSNDVCSNCYANIFHDDRVKSFYISVDVADETDHTTFLISHEAASALLQTSPRWDLEAREVERLLQSVLQRTYTFEVKNLPRRKHNRECFEVVAVWHRDAANMQE</sequence>
<reference evidence="1 2" key="1">
    <citation type="submission" date="2024-04" db="EMBL/GenBank/DDBJ databases">
        <authorList>
            <person name="Fracassetti M."/>
        </authorList>
    </citation>
    <scope>NUCLEOTIDE SEQUENCE [LARGE SCALE GENOMIC DNA]</scope>
</reference>
<dbReference type="PANTHER" id="PTHR47165:SF4">
    <property type="entry name" value="OS03G0429900 PROTEIN"/>
    <property type="match status" value="1"/>
</dbReference>